<dbReference type="SMART" id="SM00490">
    <property type="entry name" value="HELICc"/>
    <property type="match status" value="1"/>
</dbReference>
<proteinExistence type="inferred from homology"/>
<feature type="compositionally biased region" description="Basic and acidic residues" evidence="10">
    <location>
        <begin position="318"/>
        <end position="336"/>
    </location>
</feature>
<dbReference type="SUPFAM" id="SSF52540">
    <property type="entry name" value="P-loop containing nucleoside triphosphate hydrolases"/>
    <property type="match status" value="2"/>
</dbReference>
<evidence type="ECO:0000256" key="8">
    <source>
        <dbReference type="ARBA" id="ARBA00047984"/>
    </source>
</evidence>
<feature type="compositionally biased region" description="Basic residues" evidence="10">
    <location>
        <begin position="632"/>
        <end position="647"/>
    </location>
</feature>
<evidence type="ECO:0000259" key="11">
    <source>
        <dbReference type="PROSITE" id="PS51192"/>
    </source>
</evidence>
<accession>A0A196SIT9</accession>
<dbReference type="CDD" id="cd18787">
    <property type="entry name" value="SF2_C_DEAD"/>
    <property type="match status" value="1"/>
</dbReference>
<dbReference type="EC" id="3.6.4.13" evidence="1"/>
<feature type="region of interest" description="Disordered" evidence="10">
    <location>
        <begin position="597"/>
        <end position="647"/>
    </location>
</feature>
<keyword evidence="15" id="KW-1185">Reference proteome</keyword>
<dbReference type="AlphaFoldDB" id="A0A196SIT9"/>
<dbReference type="Gene3D" id="3.40.50.300">
    <property type="entry name" value="P-loop containing nucleotide triphosphate hydrolases"/>
    <property type="match status" value="2"/>
</dbReference>
<evidence type="ECO:0000256" key="10">
    <source>
        <dbReference type="SAM" id="MobiDB-lite"/>
    </source>
</evidence>
<dbReference type="Pfam" id="PF00270">
    <property type="entry name" value="DEAD"/>
    <property type="match status" value="1"/>
</dbReference>
<keyword evidence="3" id="KW-0378">Hydrolase</keyword>
<dbReference type="GO" id="GO:0016787">
    <property type="term" value="F:hydrolase activity"/>
    <property type="evidence" value="ECO:0007669"/>
    <property type="project" value="UniProtKB-KW"/>
</dbReference>
<evidence type="ECO:0000313" key="15">
    <source>
        <dbReference type="Proteomes" id="UP000078348"/>
    </source>
</evidence>
<dbReference type="InterPro" id="IPR011545">
    <property type="entry name" value="DEAD/DEAH_box_helicase_dom"/>
</dbReference>
<dbReference type="GO" id="GO:0003724">
    <property type="term" value="F:RNA helicase activity"/>
    <property type="evidence" value="ECO:0007669"/>
    <property type="project" value="UniProtKB-EC"/>
</dbReference>
<feature type="region of interest" description="Disordered" evidence="10">
    <location>
        <begin position="318"/>
        <end position="392"/>
    </location>
</feature>
<dbReference type="InterPro" id="IPR001650">
    <property type="entry name" value="Helicase_C-like"/>
</dbReference>
<dbReference type="Pfam" id="PF00271">
    <property type="entry name" value="Helicase_C"/>
    <property type="match status" value="1"/>
</dbReference>
<dbReference type="InterPro" id="IPR014001">
    <property type="entry name" value="Helicase_ATP-bd"/>
</dbReference>
<dbReference type="PROSITE" id="PS51192">
    <property type="entry name" value="HELICASE_ATP_BIND_1"/>
    <property type="match status" value="1"/>
</dbReference>
<dbReference type="OrthoDB" id="1191041at2759"/>
<dbReference type="SMART" id="SM00487">
    <property type="entry name" value="DEXDc"/>
    <property type="match status" value="1"/>
</dbReference>
<keyword evidence="4 14" id="KW-0347">Helicase</keyword>
<evidence type="ECO:0000259" key="13">
    <source>
        <dbReference type="PROSITE" id="PS51195"/>
    </source>
</evidence>
<evidence type="ECO:0000256" key="7">
    <source>
        <dbReference type="ARBA" id="ARBA00038041"/>
    </source>
</evidence>
<reference evidence="14 15" key="1">
    <citation type="submission" date="2016-05" db="EMBL/GenBank/DDBJ databases">
        <title>Nuclear genome of Blastocystis sp. subtype 1 NandII.</title>
        <authorList>
            <person name="Gentekaki E."/>
            <person name="Curtis B."/>
            <person name="Stairs C."/>
            <person name="Eme L."/>
            <person name="Herman E."/>
            <person name="Klimes V."/>
            <person name="Arias M.C."/>
            <person name="Elias M."/>
            <person name="Hilliou F."/>
            <person name="Klute M."/>
            <person name="Malik S.-B."/>
            <person name="Pightling A."/>
            <person name="Rachubinski R."/>
            <person name="Salas D."/>
            <person name="Schlacht A."/>
            <person name="Suga H."/>
            <person name="Archibald J."/>
            <person name="Ball S.G."/>
            <person name="Clark G."/>
            <person name="Dacks J."/>
            <person name="Van Der Giezen M."/>
            <person name="Tsaousis A."/>
            <person name="Roger A."/>
        </authorList>
    </citation>
    <scope>NUCLEOTIDE SEQUENCE [LARGE SCALE GENOMIC DNA]</scope>
    <source>
        <strain evidence="15">ATCC 50177 / NandII</strain>
    </source>
</reference>
<evidence type="ECO:0000256" key="4">
    <source>
        <dbReference type="ARBA" id="ARBA00022806"/>
    </source>
</evidence>
<dbReference type="GO" id="GO:0005829">
    <property type="term" value="C:cytosol"/>
    <property type="evidence" value="ECO:0007669"/>
    <property type="project" value="TreeGrafter"/>
</dbReference>
<evidence type="ECO:0000313" key="14">
    <source>
        <dbReference type="EMBL" id="OAO16092.1"/>
    </source>
</evidence>
<comment type="caution">
    <text evidence="14">The sequence shown here is derived from an EMBL/GenBank/DDBJ whole genome shotgun (WGS) entry which is preliminary data.</text>
</comment>
<dbReference type="PANTHER" id="PTHR47959:SF21">
    <property type="entry name" value="DEAD-BOX HELICASE 56"/>
    <property type="match status" value="1"/>
</dbReference>
<dbReference type="GO" id="GO:0003723">
    <property type="term" value="F:RNA binding"/>
    <property type="evidence" value="ECO:0007669"/>
    <property type="project" value="UniProtKB-KW"/>
</dbReference>
<dbReference type="InterPro" id="IPR014014">
    <property type="entry name" value="RNA_helicase_DEAD_Q_motif"/>
</dbReference>
<feature type="domain" description="Helicase ATP-binding" evidence="11">
    <location>
        <begin position="43"/>
        <end position="218"/>
    </location>
</feature>
<keyword evidence="2" id="KW-0547">Nucleotide-binding</keyword>
<dbReference type="PROSITE" id="PS51194">
    <property type="entry name" value="HELICASE_CTER"/>
    <property type="match status" value="1"/>
</dbReference>
<name>A0A196SIT9_BLAHN</name>
<feature type="domain" description="DEAD-box RNA helicase Q" evidence="13">
    <location>
        <begin position="12"/>
        <end position="40"/>
    </location>
</feature>
<dbReference type="EMBL" id="LXWW01000099">
    <property type="protein sequence ID" value="OAO16092.1"/>
    <property type="molecule type" value="Genomic_DNA"/>
</dbReference>
<gene>
    <name evidence="14" type="ORF">AV274_2173</name>
</gene>
<dbReference type="InterPro" id="IPR050079">
    <property type="entry name" value="DEAD_box_RNA_helicase"/>
</dbReference>
<evidence type="ECO:0000259" key="12">
    <source>
        <dbReference type="PROSITE" id="PS51194"/>
    </source>
</evidence>
<evidence type="ECO:0000256" key="1">
    <source>
        <dbReference type="ARBA" id="ARBA00012552"/>
    </source>
</evidence>
<feature type="short sequence motif" description="Q motif" evidence="9">
    <location>
        <begin position="12"/>
        <end position="40"/>
    </location>
</feature>
<comment type="catalytic activity">
    <reaction evidence="8">
        <text>ATP + H2O = ADP + phosphate + H(+)</text>
        <dbReference type="Rhea" id="RHEA:13065"/>
        <dbReference type="ChEBI" id="CHEBI:15377"/>
        <dbReference type="ChEBI" id="CHEBI:15378"/>
        <dbReference type="ChEBI" id="CHEBI:30616"/>
        <dbReference type="ChEBI" id="CHEBI:43474"/>
        <dbReference type="ChEBI" id="CHEBI:456216"/>
        <dbReference type="EC" id="3.6.4.13"/>
    </reaction>
</comment>
<comment type="similarity">
    <text evidence="7">Belongs to the DEAD box helicase family. DDX56/DBP9 subfamily.</text>
</comment>
<dbReference type="CDD" id="cd17961">
    <property type="entry name" value="DEADc_DDX56"/>
    <property type="match status" value="1"/>
</dbReference>
<evidence type="ECO:0000256" key="3">
    <source>
        <dbReference type="ARBA" id="ARBA00022801"/>
    </source>
</evidence>
<organism evidence="14 15">
    <name type="scientific">Blastocystis sp. subtype 1 (strain ATCC 50177 / NandII)</name>
    <dbReference type="NCBI Taxonomy" id="478820"/>
    <lineage>
        <taxon>Eukaryota</taxon>
        <taxon>Sar</taxon>
        <taxon>Stramenopiles</taxon>
        <taxon>Bigyra</taxon>
        <taxon>Opalozoa</taxon>
        <taxon>Opalinata</taxon>
        <taxon>Blastocystidae</taxon>
        <taxon>Blastocystis</taxon>
    </lineage>
</organism>
<feature type="domain" description="Helicase C-terminal" evidence="12">
    <location>
        <begin position="226"/>
        <end position="479"/>
    </location>
</feature>
<dbReference type="Proteomes" id="UP000078348">
    <property type="component" value="Unassembled WGS sequence"/>
</dbReference>
<dbReference type="InterPro" id="IPR027417">
    <property type="entry name" value="P-loop_NTPase"/>
</dbReference>
<protein>
    <recommendedName>
        <fullName evidence="1">RNA helicase</fullName>
        <ecNumber evidence="1">3.6.4.13</ecNumber>
    </recommendedName>
</protein>
<dbReference type="STRING" id="478820.A0A196SIT9"/>
<feature type="region of interest" description="Disordered" evidence="10">
    <location>
        <begin position="562"/>
        <end position="583"/>
    </location>
</feature>
<evidence type="ECO:0000256" key="2">
    <source>
        <dbReference type="ARBA" id="ARBA00022741"/>
    </source>
</evidence>
<evidence type="ECO:0000256" key="9">
    <source>
        <dbReference type="PROSITE-ProRule" id="PRU00552"/>
    </source>
</evidence>
<sequence>MIQGVTDEQKSFNSHEFGLDKRILKAISTMGYTHPTLVQAQSIPLVLAGKDILVKARTGSGKTVAYAIPTIQKILTLPANSQGVKAVVLVPSKELCMQTYNCFKSLTRFCSNEVNCIALYDNNVEQQKGRLNQFTDIVISTPKLLLSHLKLHTDNILSTMHTFVIDEADMLLSYGYEGDVNKVMEFIPATCQNIILSATLNDDISLLKQKLLHNCVTINLKEENTNLSEYYIEVKEEQKPLLLYALLRLHIVKGKVIIFVNSLELGYWLLIFLSRFSMKAVVLNNELPALSRNNIIYQFNRGMYDYLIATDEGFKQSLEEKEEKKEGEKEKEKDEKEKDEEEDEALLDDDEDEEKEEDDEDALFAVSDEDMEDEPVLESDAPATKASKPAQEDDYNVSRGIDFENVSGVINYCMPLTVDHYVHRIGRTARAENLGTALSFVVPGNEADRAILTEVQKRNPPRDGHPVPQCLPFDIKEIESFTYRVEDVKRGITRNLIKETRVMELRREALNSSKLKMHFEDNPQELQLLKHAASKKLLRVQPHLKDIPEYLVPEALKPKVTIREESNKRERSGSQGGEWKRKKVDDPLHSFAVTAELLSGNNRGGATARKSQISNNVRIPMSGRKQWEEKHKKLLNKKRKAKHGKKG</sequence>
<feature type="compositionally biased region" description="Acidic residues" evidence="10">
    <location>
        <begin position="337"/>
        <end position="377"/>
    </location>
</feature>
<keyword evidence="6" id="KW-0694">RNA-binding</keyword>
<evidence type="ECO:0000256" key="6">
    <source>
        <dbReference type="ARBA" id="ARBA00022884"/>
    </source>
</evidence>
<dbReference type="GO" id="GO:0005524">
    <property type="term" value="F:ATP binding"/>
    <property type="evidence" value="ECO:0007669"/>
    <property type="project" value="UniProtKB-KW"/>
</dbReference>
<evidence type="ECO:0000256" key="5">
    <source>
        <dbReference type="ARBA" id="ARBA00022840"/>
    </source>
</evidence>
<keyword evidence="5" id="KW-0067">ATP-binding</keyword>
<dbReference type="PROSITE" id="PS51195">
    <property type="entry name" value="Q_MOTIF"/>
    <property type="match status" value="1"/>
</dbReference>
<dbReference type="PANTHER" id="PTHR47959">
    <property type="entry name" value="ATP-DEPENDENT RNA HELICASE RHLE-RELATED"/>
    <property type="match status" value="1"/>
</dbReference>
<feature type="compositionally biased region" description="Basic and acidic residues" evidence="10">
    <location>
        <begin position="562"/>
        <end position="572"/>
    </location>
</feature>